<comment type="similarity">
    <text evidence="2">Belongs to the ABC transporter superfamily.</text>
</comment>
<dbReference type="EMBL" id="JBHUIO010000005">
    <property type="protein sequence ID" value="MFD2170419.1"/>
    <property type="molecule type" value="Genomic_DNA"/>
</dbReference>
<evidence type="ECO:0000259" key="9">
    <source>
        <dbReference type="PROSITE" id="PS50893"/>
    </source>
</evidence>
<dbReference type="PANTHER" id="PTHR43553:SF24">
    <property type="entry name" value="ENERGY-COUPLING FACTOR TRANSPORTER ATP-BINDING PROTEIN ECFA1"/>
    <property type="match status" value="1"/>
</dbReference>
<dbReference type="PANTHER" id="PTHR43553">
    <property type="entry name" value="HEAVY METAL TRANSPORTER"/>
    <property type="match status" value="1"/>
</dbReference>
<evidence type="ECO:0000313" key="11">
    <source>
        <dbReference type="Proteomes" id="UP001597343"/>
    </source>
</evidence>
<dbReference type="Gene3D" id="3.40.50.300">
    <property type="entry name" value="P-loop containing nucleotide triphosphate hydrolases"/>
    <property type="match status" value="1"/>
</dbReference>
<evidence type="ECO:0000256" key="3">
    <source>
        <dbReference type="ARBA" id="ARBA00022448"/>
    </source>
</evidence>
<dbReference type="GO" id="GO:0005524">
    <property type="term" value="F:ATP binding"/>
    <property type="evidence" value="ECO:0007669"/>
    <property type="project" value="UniProtKB-KW"/>
</dbReference>
<gene>
    <name evidence="10" type="ORF">ACFSOY_10440</name>
</gene>
<dbReference type="InterPro" id="IPR003439">
    <property type="entry name" value="ABC_transporter-like_ATP-bd"/>
</dbReference>
<dbReference type="Proteomes" id="UP001597343">
    <property type="component" value="Unassembled WGS sequence"/>
</dbReference>
<keyword evidence="7" id="KW-1278">Translocase</keyword>
<protein>
    <submittedName>
        <fullName evidence="10">Energy-coupling factor ABC transporter ATP-binding protein</fullName>
    </submittedName>
</protein>
<keyword evidence="8" id="KW-0472">Membrane</keyword>
<feature type="domain" description="ABC transporter" evidence="9">
    <location>
        <begin position="5"/>
        <end position="241"/>
    </location>
</feature>
<keyword evidence="3" id="KW-0813">Transport</keyword>
<keyword evidence="4" id="KW-1003">Cell membrane</keyword>
<keyword evidence="5" id="KW-0547">Nucleotide-binding</keyword>
<comment type="subcellular location">
    <subcellularLocation>
        <location evidence="1">Cell membrane</location>
        <topology evidence="1">Peripheral membrane protein</topology>
    </subcellularLocation>
</comment>
<dbReference type="InterPro" id="IPR017871">
    <property type="entry name" value="ABC_transporter-like_CS"/>
</dbReference>
<dbReference type="CDD" id="cd03225">
    <property type="entry name" value="ABC_cobalt_CbiO_domain1"/>
    <property type="match status" value="1"/>
</dbReference>
<comment type="caution">
    <text evidence="10">The sequence shown here is derived from an EMBL/GenBank/DDBJ whole genome shotgun (WGS) entry which is preliminary data.</text>
</comment>
<evidence type="ECO:0000313" key="10">
    <source>
        <dbReference type="EMBL" id="MFD2170419.1"/>
    </source>
</evidence>
<keyword evidence="6 10" id="KW-0067">ATP-binding</keyword>
<dbReference type="PROSITE" id="PS00211">
    <property type="entry name" value="ABC_TRANSPORTER_1"/>
    <property type="match status" value="1"/>
</dbReference>
<accession>A0ABW4ZXN4</accession>
<name>A0ABW4ZXN4_9BACL</name>
<sequence length="277" mass="31171">MKPILEVQDLTYAYPGTSHLALQGMTLRIPAGKKTAICGQNGSGKSTFFLHAIGIHRPKSGALHWKGAPYSYQHKELAKLRQNIGLVFQDPEQQLILHTPYEDVSYGLRNAKLPEPEIRSRTESILEQMGLAHLAHTPLHHLSLGQKKRVSLAGVLALQPELLLLDEPTAFLDRRSEHQLVDELERIHQQGITLVMATHDLNLAYAWADWILVFDRGTCVMEGTPEEVFHEVEKIEALGLEMPMLLDIWQALPAAWRAGQRPPRDVASFKAWIKSHS</sequence>
<dbReference type="InterPro" id="IPR050095">
    <property type="entry name" value="ECF_ABC_transporter_ATP-bd"/>
</dbReference>
<dbReference type="InterPro" id="IPR027417">
    <property type="entry name" value="P-loop_NTPase"/>
</dbReference>
<dbReference type="RefSeq" id="WP_386046354.1">
    <property type="nucleotide sequence ID" value="NZ_JBHUIO010000005.1"/>
</dbReference>
<evidence type="ECO:0000256" key="5">
    <source>
        <dbReference type="ARBA" id="ARBA00022741"/>
    </source>
</evidence>
<dbReference type="SMART" id="SM00382">
    <property type="entry name" value="AAA"/>
    <property type="match status" value="1"/>
</dbReference>
<evidence type="ECO:0000256" key="1">
    <source>
        <dbReference type="ARBA" id="ARBA00004202"/>
    </source>
</evidence>
<keyword evidence="11" id="KW-1185">Reference proteome</keyword>
<reference evidence="11" key="1">
    <citation type="journal article" date="2019" name="Int. J. Syst. Evol. Microbiol.">
        <title>The Global Catalogue of Microorganisms (GCM) 10K type strain sequencing project: providing services to taxonomists for standard genome sequencing and annotation.</title>
        <authorList>
            <consortium name="The Broad Institute Genomics Platform"/>
            <consortium name="The Broad Institute Genome Sequencing Center for Infectious Disease"/>
            <person name="Wu L."/>
            <person name="Ma J."/>
        </authorList>
    </citation>
    <scope>NUCLEOTIDE SEQUENCE [LARGE SCALE GENOMIC DNA]</scope>
    <source>
        <strain evidence="11">CGMCC 1.13574</strain>
    </source>
</reference>
<evidence type="ECO:0000256" key="4">
    <source>
        <dbReference type="ARBA" id="ARBA00022475"/>
    </source>
</evidence>
<dbReference type="InterPro" id="IPR015856">
    <property type="entry name" value="ABC_transpr_CbiO/EcfA_su"/>
</dbReference>
<dbReference type="Pfam" id="PF00005">
    <property type="entry name" value="ABC_tran"/>
    <property type="match status" value="1"/>
</dbReference>
<evidence type="ECO:0000256" key="8">
    <source>
        <dbReference type="ARBA" id="ARBA00023136"/>
    </source>
</evidence>
<organism evidence="10 11">
    <name type="scientific">Tumebacillus lipolyticus</name>
    <dbReference type="NCBI Taxonomy" id="1280370"/>
    <lineage>
        <taxon>Bacteria</taxon>
        <taxon>Bacillati</taxon>
        <taxon>Bacillota</taxon>
        <taxon>Bacilli</taxon>
        <taxon>Bacillales</taxon>
        <taxon>Alicyclobacillaceae</taxon>
        <taxon>Tumebacillus</taxon>
    </lineage>
</organism>
<evidence type="ECO:0000256" key="7">
    <source>
        <dbReference type="ARBA" id="ARBA00022967"/>
    </source>
</evidence>
<dbReference type="PROSITE" id="PS50893">
    <property type="entry name" value="ABC_TRANSPORTER_2"/>
    <property type="match status" value="1"/>
</dbReference>
<evidence type="ECO:0000256" key="6">
    <source>
        <dbReference type="ARBA" id="ARBA00022840"/>
    </source>
</evidence>
<dbReference type="SUPFAM" id="SSF52540">
    <property type="entry name" value="P-loop containing nucleoside triphosphate hydrolases"/>
    <property type="match status" value="1"/>
</dbReference>
<dbReference type="InterPro" id="IPR003593">
    <property type="entry name" value="AAA+_ATPase"/>
</dbReference>
<proteinExistence type="inferred from homology"/>
<evidence type="ECO:0000256" key="2">
    <source>
        <dbReference type="ARBA" id="ARBA00005417"/>
    </source>
</evidence>